<comment type="caution">
    <text evidence="9">Lacks conserved residue(s) required for the propagation of feature annotation.</text>
</comment>
<dbReference type="PANTHER" id="PTHR33695:SF1">
    <property type="entry name" value="LIPOPROTEIN SIGNAL PEPTIDASE"/>
    <property type="match status" value="1"/>
</dbReference>
<evidence type="ECO:0000256" key="5">
    <source>
        <dbReference type="ARBA" id="ARBA00022750"/>
    </source>
</evidence>
<dbReference type="GO" id="GO:0005886">
    <property type="term" value="C:plasma membrane"/>
    <property type="evidence" value="ECO:0007669"/>
    <property type="project" value="UniProtKB-SubCell"/>
</dbReference>
<dbReference type="PANTHER" id="PTHR33695">
    <property type="entry name" value="LIPOPROTEIN SIGNAL PEPTIDASE"/>
    <property type="match status" value="1"/>
</dbReference>
<accession>A0A520LLX1</accession>
<keyword evidence="2 9" id="KW-1003">Cell membrane</keyword>
<evidence type="ECO:0000256" key="3">
    <source>
        <dbReference type="ARBA" id="ARBA00022670"/>
    </source>
</evidence>
<evidence type="ECO:0000256" key="1">
    <source>
        <dbReference type="ARBA" id="ARBA00006139"/>
    </source>
</evidence>
<evidence type="ECO:0000256" key="6">
    <source>
        <dbReference type="ARBA" id="ARBA00022801"/>
    </source>
</evidence>
<keyword evidence="12" id="KW-0449">Lipoprotein</keyword>
<evidence type="ECO:0000256" key="9">
    <source>
        <dbReference type="HAMAP-Rule" id="MF_00161"/>
    </source>
</evidence>
<dbReference type="PRINTS" id="PR00781">
    <property type="entry name" value="LIPOSIGPTASE"/>
</dbReference>
<reference evidence="12 13" key="1">
    <citation type="submission" date="2019-02" db="EMBL/GenBank/DDBJ databases">
        <title>Prokaryotic population dynamics and viral predation in marine succession experiment using metagenomics: the confinement effect.</title>
        <authorList>
            <person name="Haro-Moreno J.M."/>
            <person name="Rodriguez-Valera F."/>
            <person name="Lopez-Perez M."/>
        </authorList>
    </citation>
    <scope>NUCLEOTIDE SEQUENCE [LARGE SCALE GENOMIC DNA]</scope>
    <source>
        <strain evidence="12">MED-G169</strain>
    </source>
</reference>
<feature type="active site" evidence="9">
    <location>
        <position position="126"/>
    </location>
</feature>
<dbReference type="AlphaFoldDB" id="A0A520LLX1"/>
<comment type="function">
    <text evidence="9 10">This protein specifically catalyzes the removal of signal peptides from prolipoproteins.</text>
</comment>
<feature type="transmembrane region" description="Helical" evidence="9">
    <location>
        <begin position="137"/>
        <end position="156"/>
    </location>
</feature>
<keyword evidence="8 9" id="KW-0472">Membrane</keyword>
<dbReference type="EC" id="3.4.23.36" evidence="9"/>
<dbReference type="GO" id="GO:0006508">
    <property type="term" value="P:proteolysis"/>
    <property type="evidence" value="ECO:0007669"/>
    <property type="project" value="UniProtKB-KW"/>
</dbReference>
<keyword evidence="3 9" id="KW-0645">Protease</keyword>
<evidence type="ECO:0000256" key="4">
    <source>
        <dbReference type="ARBA" id="ARBA00022692"/>
    </source>
</evidence>
<comment type="pathway">
    <text evidence="9">Protein modification; lipoprotein biosynthesis (signal peptide cleavage).</text>
</comment>
<organism evidence="12 13">
    <name type="scientific">SAR92 clade bacterium</name>
    <dbReference type="NCBI Taxonomy" id="2315479"/>
    <lineage>
        <taxon>Bacteria</taxon>
        <taxon>Pseudomonadati</taxon>
        <taxon>Pseudomonadota</taxon>
        <taxon>Gammaproteobacteria</taxon>
        <taxon>Cellvibrionales</taxon>
        <taxon>Porticoccaceae</taxon>
        <taxon>SAR92 clade</taxon>
    </lineage>
</organism>
<comment type="similarity">
    <text evidence="1 9 11">Belongs to the peptidase A8 family.</text>
</comment>
<dbReference type="Proteomes" id="UP000318148">
    <property type="component" value="Unassembled WGS sequence"/>
</dbReference>
<keyword evidence="4 9" id="KW-0812">Transmembrane</keyword>
<sequence length="172" mass="19816">MYRFRLIQRKPLLAAFLIASLIFLLDQFTKMQVVQNLYLGQRNELTVFFNLVHVRNYGAAFSFLSEAGGWQRWFLTIISAVASMVIVYWIKKSDEKKYLETLSLIIILGGALGNFYDRLILGYVIDFLDFHWSGVHFPAFNIADTAITIGAILFVADNLIFNRYAKEKSGER</sequence>
<evidence type="ECO:0000313" key="12">
    <source>
        <dbReference type="EMBL" id="RZO06615.1"/>
    </source>
</evidence>
<evidence type="ECO:0000256" key="7">
    <source>
        <dbReference type="ARBA" id="ARBA00022989"/>
    </source>
</evidence>
<dbReference type="InterPro" id="IPR001872">
    <property type="entry name" value="Peptidase_A8"/>
</dbReference>
<dbReference type="HAMAP" id="MF_00161">
    <property type="entry name" value="LspA"/>
    <property type="match status" value="1"/>
</dbReference>
<feature type="transmembrane region" description="Helical" evidence="9">
    <location>
        <begin position="70"/>
        <end position="90"/>
    </location>
</feature>
<keyword evidence="7 9" id="KW-1133">Transmembrane helix</keyword>
<evidence type="ECO:0000256" key="11">
    <source>
        <dbReference type="RuleBase" id="RU004181"/>
    </source>
</evidence>
<dbReference type="NCBIfam" id="TIGR00077">
    <property type="entry name" value="lspA"/>
    <property type="match status" value="1"/>
</dbReference>
<keyword evidence="6 9" id="KW-0378">Hydrolase</keyword>
<evidence type="ECO:0000313" key="13">
    <source>
        <dbReference type="Proteomes" id="UP000318148"/>
    </source>
</evidence>
<name>A0A520LLX1_9GAMM</name>
<proteinExistence type="inferred from homology"/>
<dbReference type="EMBL" id="SHBO01000022">
    <property type="protein sequence ID" value="RZO06615.1"/>
    <property type="molecule type" value="Genomic_DNA"/>
</dbReference>
<gene>
    <name evidence="9" type="primary">lspA</name>
    <name evidence="12" type="ORF">EVB02_02355</name>
</gene>
<comment type="caution">
    <text evidence="12">The sequence shown here is derived from an EMBL/GenBank/DDBJ whole genome shotgun (WGS) entry which is preliminary data.</text>
</comment>
<evidence type="ECO:0000256" key="8">
    <source>
        <dbReference type="ARBA" id="ARBA00023136"/>
    </source>
</evidence>
<feature type="active site" evidence="9">
    <location>
        <position position="144"/>
    </location>
</feature>
<keyword evidence="5 9" id="KW-0064">Aspartyl protease</keyword>
<evidence type="ECO:0000256" key="10">
    <source>
        <dbReference type="RuleBase" id="RU000594"/>
    </source>
</evidence>
<dbReference type="UniPathway" id="UPA00665"/>
<protein>
    <recommendedName>
        <fullName evidence="9">Lipoprotein signal peptidase</fullName>
        <ecNumber evidence="9">3.4.23.36</ecNumber>
    </recommendedName>
    <alternativeName>
        <fullName evidence="9">Prolipoprotein signal peptidase</fullName>
    </alternativeName>
    <alternativeName>
        <fullName evidence="9">Signal peptidase II</fullName>
        <shortName evidence="9">SPase II</shortName>
    </alternativeName>
</protein>
<dbReference type="Pfam" id="PF01252">
    <property type="entry name" value="Peptidase_A8"/>
    <property type="match status" value="1"/>
</dbReference>
<comment type="subcellular location">
    <subcellularLocation>
        <location evidence="9">Cell membrane</location>
        <topology evidence="9">Multi-pass membrane protein</topology>
    </subcellularLocation>
</comment>
<comment type="catalytic activity">
    <reaction evidence="9 10">
        <text>Release of signal peptides from bacterial membrane prolipoproteins. Hydrolyzes -Xaa-Yaa-Zaa-|-(S,diacylglyceryl)Cys-, in which Xaa is hydrophobic (preferably Leu), and Yaa (Ala or Ser) and Zaa (Gly or Ala) have small, neutral side chains.</text>
        <dbReference type="EC" id="3.4.23.36"/>
    </reaction>
</comment>
<feature type="transmembrane region" description="Helical" evidence="9">
    <location>
        <begin position="102"/>
        <end position="125"/>
    </location>
</feature>
<dbReference type="GO" id="GO:0004190">
    <property type="term" value="F:aspartic-type endopeptidase activity"/>
    <property type="evidence" value="ECO:0007669"/>
    <property type="project" value="UniProtKB-UniRule"/>
</dbReference>
<dbReference type="PROSITE" id="PS00855">
    <property type="entry name" value="SPASE_II"/>
    <property type="match status" value="1"/>
</dbReference>
<evidence type="ECO:0000256" key="2">
    <source>
        <dbReference type="ARBA" id="ARBA00022475"/>
    </source>
</evidence>